<evidence type="ECO:0000256" key="4">
    <source>
        <dbReference type="ARBA" id="ARBA00014973"/>
    </source>
</evidence>
<dbReference type="GO" id="GO:0006368">
    <property type="term" value="P:transcription elongation by RNA polymerase II"/>
    <property type="evidence" value="ECO:0007669"/>
    <property type="project" value="TreeGrafter"/>
</dbReference>
<keyword evidence="8 11" id="KW-0805">Transcription regulation</keyword>
<evidence type="ECO:0000256" key="5">
    <source>
        <dbReference type="ARBA" id="ARBA00022723"/>
    </source>
</evidence>
<evidence type="ECO:0000256" key="9">
    <source>
        <dbReference type="ARBA" id="ARBA00023163"/>
    </source>
</evidence>
<evidence type="ECO:0000256" key="3">
    <source>
        <dbReference type="ARBA" id="ARBA00009730"/>
    </source>
</evidence>
<dbReference type="GO" id="GO:0008270">
    <property type="term" value="F:zinc ion binding"/>
    <property type="evidence" value="ECO:0007669"/>
    <property type="project" value="UniProtKB-KW"/>
</dbReference>
<comment type="caution">
    <text evidence="12">The sequence shown here is derived from an EMBL/GenBank/DDBJ whole genome shotgun (WGS) entry which is preliminary data.</text>
</comment>
<dbReference type="InterPro" id="IPR007808">
    <property type="entry name" value="Elf1"/>
</dbReference>
<evidence type="ECO:0000256" key="6">
    <source>
        <dbReference type="ARBA" id="ARBA00022771"/>
    </source>
</evidence>
<keyword evidence="10 11" id="KW-0539">Nucleus</keyword>
<dbReference type="GO" id="GO:0000993">
    <property type="term" value="F:RNA polymerase II complex binding"/>
    <property type="evidence" value="ECO:0007669"/>
    <property type="project" value="TreeGrafter"/>
</dbReference>
<comment type="function">
    <text evidence="1 11">Transcription elongation factor implicated in the maintenance of proper chromatin structure in actively transcribed regions.</text>
</comment>
<evidence type="ECO:0000256" key="8">
    <source>
        <dbReference type="ARBA" id="ARBA00023015"/>
    </source>
</evidence>
<dbReference type="STRING" id="55188.A0A2H5PNF5"/>
<name>A0A2H5PNF5_CITUN</name>
<evidence type="ECO:0000256" key="2">
    <source>
        <dbReference type="ARBA" id="ARBA00004123"/>
    </source>
</evidence>
<evidence type="ECO:0000256" key="1">
    <source>
        <dbReference type="ARBA" id="ARBA00003357"/>
    </source>
</evidence>
<keyword evidence="5 11" id="KW-0479">Metal-binding</keyword>
<dbReference type="AlphaFoldDB" id="A0A2H5PNF5"/>
<keyword evidence="9 11" id="KW-0804">Transcription</keyword>
<dbReference type="GO" id="GO:0008023">
    <property type="term" value="C:transcription elongation factor complex"/>
    <property type="evidence" value="ECO:0007669"/>
    <property type="project" value="TreeGrafter"/>
</dbReference>
<keyword evidence="13" id="KW-1185">Reference proteome</keyword>
<evidence type="ECO:0000313" key="13">
    <source>
        <dbReference type="Proteomes" id="UP000236630"/>
    </source>
</evidence>
<accession>A0A2H5PNF5</accession>
<dbReference type="PANTHER" id="PTHR20934">
    <property type="entry name" value="TRANSCRIPTION ELONGATION FACTOR 1 HOMOLOG"/>
    <property type="match status" value="1"/>
</dbReference>
<evidence type="ECO:0000256" key="7">
    <source>
        <dbReference type="ARBA" id="ARBA00022833"/>
    </source>
</evidence>
<keyword evidence="7 11" id="KW-0862">Zinc</keyword>
<dbReference type="PANTHER" id="PTHR20934:SF7">
    <property type="entry name" value="TRANSCRIPTION ELONGATION FACTOR 1 HOMOLOG"/>
    <property type="match status" value="1"/>
</dbReference>
<dbReference type="EMBL" id="BDQV01000098">
    <property type="protein sequence ID" value="GAY53879.1"/>
    <property type="molecule type" value="Genomic_DNA"/>
</dbReference>
<dbReference type="InterPro" id="IPR038567">
    <property type="entry name" value="T_Elf1_sf"/>
</dbReference>
<dbReference type="Pfam" id="PF05129">
    <property type="entry name" value="Zn_ribbon_Elf1"/>
    <property type="match status" value="1"/>
</dbReference>
<evidence type="ECO:0000313" key="12">
    <source>
        <dbReference type="EMBL" id="GAY53879.1"/>
    </source>
</evidence>
<reference evidence="12 13" key="1">
    <citation type="journal article" date="2017" name="Front. Genet.">
        <title>Draft sequencing of the heterozygous diploid genome of Satsuma (Citrus unshiu Marc.) using a hybrid assembly approach.</title>
        <authorList>
            <person name="Shimizu T."/>
            <person name="Tanizawa Y."/>
            <person name="Mochizuki T."/>
            <person name="Nagasaki H."/>
            <person name="Yoshioka T."/>
            <person name="Toyoda A."/>
            <person name="Fujiyama A."/>
            <person name="Kaminuma E."/>
            <person name="Nakamura Y."/>
        </authorList>
    </citation>
    <scope>NUCLEOTIDE SEQUENCE [LARGE SCALE GENOMIC DNA]</scope>
    <source>
        <strain evidence="13">cv. Miyagawa wase</strain>
    </source>
</reference>
<gene>
    <name evidence="12" type="ORF">CUMW_152340</name>
</gene>
<proteinExistence type="inferred from homology"/>
<dbReference type="Gene3D" id="2.20.25.190">
    <property type="match status" value="1"/>
</dbReference>
<comment type="subcellular location">
    <subcellularLocation>
        <location evidence="2 11">Nucleus</location>
    </subcellularLocation>
</comment>
<sequence>MLLHSCLSPISAEDDPVYLSHYRVLHLEYANIVCSKEVIPFAVTVELEQFHTKRAWFHPPYECMIDSLTYDRSKVVFALKLRKSRKAKAVGVKKTKGMQKLDTQFQCPFCGHGTSVECRIDKKIQIGEAFCWNCLERFCTQIHALTEPIDIYAEWIDECERANNS</sequence>
<keyword evidence="6 11" id="KW-0863">Zinc-finger</keyword>
<dbReference type="FunFam" id="2.20.25.190:FF:000001">
    <property type="entry name" value="Transcription elongation factor 1 homolog"/>
    <property type="match status" value="1"/>
</dbReference>
<organism evidence="12 13">
    <name type="scientific">Citrus unshiu</name>
    <name type="common">Satsuma mandarin</name>
    <name type="synonym">Citrus nobilis var. unshiu</name>
    <dbReference type="NCBI Taxonomy" id="55188"/>
    <lineage>
        <taxon>Eukaryota</taxon>
        <taxon>Viridiplantae</taxon>
        <taxon>Streptophyta</taxon>
        <taxon>Embryophyta</taxon>
        <taxon>Tracheophyta</taxon>
        <taxon>Spermatophyta</taxon>
        <taxon>Magnoliopsida</taxon>
        <taxon>eudicotyledons</taxon>
        <taxon>Gunneridae</taxon>
        <taxon>Pentapetalae</taxon>
        <taxon>rosids</taxon>
        <taxon>malvids</taxon>
        <taxon>Sapindales</taxon>
        <taxon>Rutaceae</taxon>
        <taxon>Aurantioideae</taxon>
        <taxon>Citrus</taxon>
    </lineage>
</organism>
<evidence type="ECO:0000256" key="10">
    <source>
        <dbReference type="ARBA" id="ARBA00023242"/>
    </source>
</evidence>
<dbReference type="Proteomes" id="UP000236630">
    <property type="component" value="Unassembled WGS sequence"/>
</dbReference>
<evidence type="ECO:0000256" key="11">
    <source>
        <dbReference type="RuleBase" id="RU364033"/>
    </source>
</evidence>
<dbReference type="SUPFAM" id="SSF57783">
    <property type="entry name" value="Zinc beta-ribbon"/>
    <property type="match status" value="1"/>
</dbReference>
<protein>
    <recommendedName>
        <fullName evidence="4 11">Transcription elongation factor 1 homolog</fullName>
    </recommendedName>
</protein>
<comment type="similarity">
    <text evidence="3 11">Belongs to the ELOF1 family.</text>
</comment>